<evidence type="ECO:0000256" key="2">
    <source>
        <dbReference type="ARBA" id="ARBA00010122"/>
    </source>
</evidence>
<evidence type="ECO:0000256" key="9">
    <source>
        <dbReference type="PIRSR" id="PIRSR000726-1"/>
    </source>
</evidence>
<comment type="pathway">
    <text evidence="11">Amino-acid biosynthesis; L-methionine biosynthesis via de novo pathway; L-homoserine from L-aspartate: step 1/3.</text>
</comment>
<keyword evidence="7" id="KW-0457">Lysine biosynthesis</keyword>
<feature type="binding site" evidence="9">
    <location>
        <position position="52"/>
    </location>
    <ligand>
        <name>substrate</name>
    </ligand>
</feature>
<dbReference type="GO" id="GO:0009090">
    <property type="term" value="P:homoserine biosynthetic process"/>
    <property type="evidence" value="ECO:0007669"/>
    <property type="project" value="TreeGrafter"/>
</dbReference>
<dbReference type="GO" id="GO:0009089">
    <property type="term" value="P:lysine biosynthetic process via diaminopimelate"/>
    <property type="evidence" value="ECO:0007669"/>
    <property type="project" value="UniProtKB-UniPathway"/>
</dbReference>
<dbReference type="Gene3D" id="3.30.70.260">
    <property type="match status" value="2"/>
</dbReference>
<dbReference type="FunFam" id="3.30.70.260:FF:000017">
    <property type="entry name" value="Aspartokinase"/>
    <property type="match status" value="1"/>
</dbReference>
<dbReference type="HOGENOM" id="CLU_009116_6_0_6"/>
<evidence type="ECO:0000313" key="17">
    <source>
        <dbReference type="Proteomes" id="UP000032721"/>
    </source>
</evidence>
<evidence type="ECO:0000313" key="15">
    <source>
        <dbReference type="EMBL" id="CDG18957.1"/>
    </source>
</evidence>
<dbReference type="CDD" id="cd04917">
    <property type="entry name" value="ACT_AKiii-LysC-EC_2"/>
    <property type="match status" value="1"/>
</dbReference>
<comment type="similarity">
    <text evidence="2 10">Belongs to the aspartokinase family.</text>
</comment>
<dbReference type="PROSITE" id="PS00324">
    <property type="entry name" value="ASPARTOKINASE"/>
    <property type="match status" value="1"/>
</dbReference>
<proteinExistence type="inferred from homology"/>
<feature type="binding site" evidence="9">
    <location>
        <begin position="15"/>
        <end position="18"/>
    </location>
    <ligand>
        <name>ATP</name>
        <dbReference type="ChEBI" id="CHEBI:30616"/>
    </ligand>
</feature>
<dbReference type="PIRSF" id="PIRSF000726">
    <property type="entry name" value="Asp_kin"/>
    <property type="match status" value="1"/>
</dbReference>
<dbReference type="InterPro" id="IPR001341">
    <property type="entry name" value="Asp_kinase"/>
</dbReference>
<reference evidence="16 18" key="2">
    <citation type="submission" date="2019-07" db="EMBL/GenBank/DDBJ databases">
        <title>Genomic Encyclopedia of Type Strains, Phase I: the one thousand microbial genomes (KMG-I) project.</title>
        <authorList>
            <person name="Kyrpides N."/>
        </authorList>
    </citation>
    <scope>NUCLEOTIDE SEQUENCE [LARGE SCALE GENOMIC DNA]</scope>
    <source>
        <strain evidence="16 18">DSM 17909</strain>
    </source>
</reference>
<dbReference type="KEGG" id="xdo:XDD1_3263"/>
<evidence type="ECO:0000259" key="14">
    <source>
        <dbReference type="Pfam" id="PF22468"/>
    </source>
</evidence>
<dbReference type="Gene3D" id="3.40.1160.10">
    <property type="entry name" value="Acetylglutamate kinase-like"/>
    <property type="match status" value="1"/>
</dbReference>
<dbReference type="PANTHER" id="PTHR21499:SF59">
    <property type="entry name" value="ASPARTOKINASE"/>
    <property type="match status" value="1"/>
</dbReference>
<dbReference type="InterPro" id="IPR054352">
    <property type="entry name" value="ACT_Aspartokinase"/>
</dbReference>
<evidence type="ECO:0000256" key="5">
    <source>
        <dbReference type="ARBA" id="ARBA00022777"/>
    </source>
</evidence>
<name>A0A068QVB1_9GAMM</name>
<evidence type="ECO:0000256" key="4">
    <source>
        <dbReference type="ARBA" id="ARBA00022741"/>
    </source>
</evidence>
<keyword evidence="5 10" id="KW-0418">Kinase</keyword>
<evidence type="ECO:0000259" key="13">
    <source>
        <dbReference type="Pfam" id="PF00696"/>
    </source>
</evidence>
<keyword evidence="6 9" id="KW-0067">ATP-binding</keyword>
<dbReference type="PANTHER" id="PTHR21499">
    <property type="entry name" value="ASPARTATE KINASE"/>
    <property type="match status" value="1"/>
</dbReference>
<dbReference type="STRING" id="351671.XDD1_3263"/>
<feature type="binding site" evidence="9">
    <location>
        <position position="239"/>
    </location>
    <ligand>
        <name>ATP</name>
        <dbReference type="ChEBI" id="CHEBI:30616"/>
    </ligand>
</feature>
<feature type="domain" description="Aspartokinase ACT" evidence="14">
    <location>
        <begin position="396"/>
        <end position="453"/>
    </location>
</feature>
<organism evidence="15 17">
    <name type="scientific">Xenorhabdus doucetiae</name>
    <dbReference type="NCBI Taxonomy" id="351671"/>
    <lineage>
        <taxon>Bacteria</taxon>
        <taxon>Pseudomonadati</taxon>
        <taxon>Pseudomonadota</taxon>
        <taxon>Gammaproteobacteria</taxon>
        <taxon>Enterobacterales</taxon>
        <taxon>Morganellaceae</taxon>
        <taxon>Xenorhabdus</taxon>
    </lineage>
</organism>
<sequence>MCAVSSPDSQYVVAKFGGTSVADFDAMSHCADIILANTNVRVVVLSASAGVTNLLVALAAGCDSDKRENYLKQIRDIQYAIIDRLNEVNVLREEIDRLLENIDMLSEAASLATSDALTDELVSHGEVMSTLLFVELLRQRHTHAEWFDIRRIMRTNDNFGRAEPDMLQLHTLAMEHLYSRLDDTLVITQGFIGREEKGRTTTLGRGGSDYTAALLGEALGLQRVDIWTDVPGIYTTDPRIVPTAKRINKIAFDEAAEMATFGAKILHPATLLPAVRCGIPVFVGSSKDPQAGGTIVCDKTENPPLFRALALRRKQTLLTLHSLKMLHARGFLAEVFTLLSRHNISVDLITTSEVSIALTLDTTGSTSTNGSLLTNALLTELSTLCRVEVEEDMALVAIIGNELSRAKGLGKGIFGVLEPFNIRMISCGASSHNVCLLVPGKDAEQVIQTLHQSLFEG</sequence>
<dbReference type="InterPro" id="IPR036393">
    <property type="entry name" value="AceGlu_kinase-like_sf"/>
</dbReference>
<dbReference type="EC" id="2.7.2.4" evidence="10"/>
<keyword evidence="4 9" id="KW-0547">Nucleotide-binding</keyword>
<evidence type="ECO:0000313" key="18">
    <source>
        <dbReference type="Proteomes" id="UP000324170"/>
    </source>
</evidence>
<dbReference type="InterPro" id="IPR018042">
    <property type="entry name" value="Aspartate_kinase_CS"/>
</dbReference>
<evidence type="ECO:0000256" key="6">
    <source>
        <dbReference type="ARBA" id="ARBA00022840"/>
    </source>
</evidence>
<dbReference type="Pfam" id="PF00696">
    <property type="entry name" value="AA_kinase"/>
    <property type="match status" value="1"/>
</dbReference>
<dbReference type="EMBL" id="FO704550">
    <property type="protein sequence ID" value="CDG18957.1"/>
    <property type="molecule type" value="Genomic_DNA"/>
</dbReference>
<dbReference type="GO" id="GO:0005524">
    <property type="term" value="F:ATP binding"/>
    <property type="evidence" value="ECO:0007669"/>
    <property type="project" value="UniProtKB-KW"/>
</dbReference>
<dbReference type="UniPathway" id="UPA00050">
    <property type="reaction ID" value="UER00461"/>
</dbReference>
<dbReference type="UniPathway" id="UPA00051">
    <property type="reaction ID" value="UER00462"/>
</dbReference>
<comment type="catalytic activity">
    <reaction evidence="8 10">
        <text>L-aspartate + ATP = 4-phospho-L-aspartate + ADP</text>
        <dbReference type="Rhea" id="RHEA:23776"/>
        <dbReference type="ChEBI" id="CHEBI:29991"/>
        <dbReference type="ChEBI" id="CHEBI:30616"/>
        <dbReference type="ChEBI" id="CHEBI:57535"/>
        <dbReference type="ChEBI" id="CHEBI:456216"/>
        <dbReference type="EC" id="2.7.2.4"/>
    </reaction>
</comment>
<dbReference type="InterPro" id="IPR005260">
    <property type="entry name" value="Asp_kin_monofn"/>
</dbReference>
<reference evidence="15 17" key="1">
    <citation type="submission" date="2013-07" db="EMBL/GenBank/DDBJ databases">
        <authorList>
            <person name="Genoscope - CEA"/>
        </authorList>
    </citation>
    <scope>NUCLEOTIDE SEQUENCE [LARGE SCALE GENOMIC DNA]</scope>
    <source>
        <strain evidence="15">FRM16</strain>
        <strain evidence="17">FRM16 / DSM 17909</strain>
    </source>
</reference>
<protein>
    <recommendedName>
        <fullName evidence="10">Aspartokinase</fullName>
        <ecNumber evidence="10">2.7.2.4</ecNumber>
    </recommendedName>
</protein>
<dbReference type="NCBIfam" id="NF006570">
    <property type="entry name" value="PRK09084.1"/>
    <property type="match status" value="1"/>
</dbReference>
<dbReference type="NCBIfam" id="TIGR00657">
    <property type="entry name" value="asp_kinases"/>
    <property type="match status" value="1"/>
</dbReference>
<dbReference type="SUPFAM" id="SSF53633">
    <property type="entry name" value="Carbamate kinase-like"/>
    <property type="match status" value="1"/>
</dbReference>
<dbReference type="GO" id="GO:0004072">
    <property type="term" value="F:aspartate kinase activity"/>
    <property type="evidence" value="ECO:0007669"/>
    <property type="project" value="UniProtKB-EC"/>
</dbReference>
<dbReference type="SUPFAM" id="SSF55021">
    <property type="entry name" value="ACT-like"/>
    <property type="match status" value="2"/>
</dbReference>
<dbReference type="EMBL" id="VNHN01000054">
    <property type="protein sequence ID" value="TYP01123.1"/>
    <property type="molecule type" value="Genomic_DNA"/>
</dbReference>
<comment type="pathway">
    <text evidence="1 11">Amino-acid biosynthesis; L-lysine biosynthesis via DAP pathway; (S)-tetrahydrodipicolinate from L-aspartate: step 1/4.</text>
</comment>
<evidence type="ECO:0000313" key="16">
    <source>
        <dbReference type="EMBL" id="TYP01123.1"/>
    </source>
</evidence>
<dbReference type="GO" id="GO:0009088">
    <property type="term" value="P:threonine biosynthetic process"/>
    <property type="evidence" value="ECO:0007669"/>
    <property type="project" value="UniProtKB-UniPathway"/>
</dbReference>
<comment type="pathway">
    <text evidence="11">Amino-acid biosynthesis; L-threonine biosynthesis; L-threonine from L-aspartate: step 1/5.</text>
</comment>
<dbReference type="InterPro" id="IPR001048">
    <property type="entry name" value="Asp/Glu/Uridylate_kinase"/>
</dbReference>
<feature type="binding site" evidence="9">
    <location>
        <position position="126"/>
    </location>
    <ligand>
        <name>substrate</name>
    </ligand>
</feature>
<keyword evidence="18" id="KW-1185">Reference proteome</keyword>
<feature type="coiled-coil region" evidence="12">
    <location>
        <begin position="81"/>
        <end position="108"/>
    </location>
</feature>
<keyword evidence="11" id="KW-0028">Amino-acid biosynthesis</keyword>
<evidence type="ECO:0000256" key="10">
    <source>
        <dbReference type="RuleBase" id="RU003448"/>
    </source>
</evidence>
<evidence type="ECO:0000256" key="3">
    <source>
        <dbReference type="ARBA" id="ARBA00022679"/>
    </source>
</evidence>
<evidence type="ECO:0000256" key="1">
    <source>
        <dbReference type="ARBA" id="ARBA00004766"/>
    </source>
</evidence>
<evidence type="ECO:0000256" key="7">
    <source>
        <dbReference type="ARBA" id="ARBA00023154"/>
    </source>
</evidence>
<dbReference type="OrthoDB" id="9799110at2"/>
<dbReference type="Proteomes" id="UP000032721">
    <property type="component" value="Chromosome"/>
</dbReference>
<keyword evidence="12" id="KW-0175">Coiled coil</keyword>
<feature type="domain" description="Aspartate/glutamate/uridylate kinase" evidence="13">
    <location>
        <begin position="11"/>
        <end position="284"/>
    </location>
</feature>
<evidence type="ECO:0000256" key="8">
    <source>
        <dbReference type="ARBA" id="ARBA00047872"/>
    </source>
</evidence>
<feature type="binding site" evidence="9">
    <location>
        <begin position="228"/>
        <end position="229"/>
    </location>
    <ligand>
        <name>ATP</name>
        <dbReference type="ChEBI" id="CHEBI:30616"/>
    </ligand>
</feature>
<dbReference type="InterPro" id="IPR045865">
    <property type="entry name" value="ACT-like_dom_sf"/>
</dbReference>
<dbReference type="UniPathway" id="UPA00034">
    <property type="reaction ID" value="UER00015"/>
</dbReference>
<dbReference type="CDD" id="cd04932">
    <property type="entry name" value="ACT_AKiii-LysC-EC_1"/>
    <property type="match status" value="1"/>
</dbReference>
<dbReference type="AlphaFoldDB" id="A0A068QVB1"/>
<dbReference type="Pfam" id="PF22468">
    <property type="entry name" value="ACT_9"/>
    <property type="match status" value="1"/>
</dbReference>
<dbReference type="InterPro" id="IPR047962">
    <property type="entry name" value="LysC_ACT_2"/>
</dbReference>
<dbReference type="Gene3D" id="1.20.120.1320">
    <property type="entry name" value="Aspartokinase, catalytic domain"/>
    <property type="match status" value="1"/>
</dbReference>
<evidence type="ECO:0000256" key="11">
    <source>
        <dbReference type="RuleBase" id="RU004249"/>
    </source>
</evidence>
<feature type="binding site" evidence="9">
    <location>
        <position position="234"/>
    </location>
    <ligand>
        <name>ATP</name>
        <dbReference type="ChEBI" id="CHEBI:30616"/>
    </ligand>
</feature>
<dbReference type="Proteomes" id="UP000324170">
    <property type="component" value="Unassembled WGS sequence"/>
</dbReference>
<dbReference type="RefSeq" id="WP_045972450.1">
    <property type="nucleotide sequence ID" value="NZ_CAWMED010000001.1"/>
</dbReference>
<dbReference type="InterPro" id="IPR042199">
    <property type="entry name" value="AsparK_Bifunc_asparK/hSer_DH"/>
</dbReference>
<dbReference type="NCBIfam" id="TIGR00656">
    <property type="entry name" value="asp_kin_monofn"/>
    <property type="match status" value="1"/>
</dbReference>
<keyword evidence="3 10" id="KW-0808">Transferase</keyword>
<dbReference type="GO" id="GO:0005829">
    <property type="term" value="C:cytosol"/>
    <property type="evidence" value="ECO:0007669"/>
    <property type="project" value="TreeGrafter"/>
</dbReference>
<evidence type="ECO:0000256" key="12">
    <source>
        <dbReference type="SAM" id="Coils"/>
    </source>
</evidence>
<accession>A0A068QVB1</accession>
<gene>
    <name evidence="15" type="primary">lysC</name>
    <name evidence="16" type="ORF">LY16_02776</name>
    <name evidence="15" type="ORF">XDD1_3263</name>
</gene>